<dbReference type="EMBL" id="CP003616">
    <property type="protein sequence ID" value="AFZ10686.1"/>
    <property type="molecule type" value="Genomic_DNA"/>
</dbReference>
<dbReference type="KEGG" id="oni:Osc7112_6552"/>
<keyword evidence="2" id="KW-1185">Reference proteome</keyword>
<geneLocation type="plasmid" evidence="1 2">
    <name>pOSC7112.02</name>
</geneLocation>
<organism evidence="1 2">
    <name type="scientific">Phormidium nigroviride PCC 7112</name>
    <dbReference type="NCBI Taxonomy" id="179408"/>
    <lineage>
        <taxon>Bacteria</taxon>
        <taxon>Bacillati</taxon>
        <taxon>Cyanobacteriota</taxon>
        <taxon>Cyanophyceae</taxon>
        <taxon>Oscillatoriophycideae</taxon>
        <taxon>Oscillatoriales</taxon>
        <taxon>Oscillatoriaceae</taxon>
        <taxon>Phormidium</taxon>
    </lineage>
</organism>
<keyword evidence="1" id="KW-0614">Plasmid</keyword>
<reference evidence="1 2" key="1">
    <citation type="submission" date="2012-05" db="EMBL/GenBank/DDBJ databases">
        <title>Finished plasmid 2 of genome of Oscillatoria sp. PCC 7112.</title>
        <authorList>
            <consortium name="US DOE Joint Genome Institute"/>
            <person name="Gugger M."/>
            <person name="Coursin T."/>
            <person name="Rippka R."/>
            <person name="Tandeau De Marsac N."/>
            <person name="Huntemann M."/>
            <person name="Wei C.-L."/>
            <person name="Han J."/>
            <person name="Detter J.C."/>
            <person name="Han C."/>
            <person name="Tapia R."/>
            <person name="Davenport K."/>
            <person name="Daligault H."/>
            <person name="Erkkila T."/>
            <person name="Gu W."/>
            <person name="Munk A.C.C."/>
            <person name="Teshima H."/>
            <person name="Xu Y."/>
            <person name="Chain P."/>
            <person name="Chen A."/>
            <person name="Krypides N."/>
            <person name="Mavromatis K."/>
            <person name="Markowitz V."/>
            <person name="Szeto E."/>
            <person name="Ivanova N."/>
            <person name="Mikhailova N."/>
            <person name="Ovchinnikova G."/>
            <person name="Pagani I."/>
            <person name="Pati A."/>
            <person name="Goodwin L."/>
            <person name="Peters L."/>
            <person name="Pitluck S."/>
            <person name="Woyke T."/>
            <person name="Kerfeld C."/>
        </authorList>
    </citation>
    <scope>NUCLEOTIDE SEQUENCE [LARGE SCALE GENOMIC DNA]</scope>
    <source>
        <strain evidence="1 2">PCC 7112</strain>
        <plasmid evidence="1 2">pOSC7112.02</plasmid>
    </source>
</reference>
<dbReference type="HOGENOM" id="CLU_2451776_0_0_3"/>
<dbReference type="AlphaFoldDB" id="K9VRX8"/>
<dbReference type="Proteomes" id="UP000010478">
    <property type="component" value="Plasmid pOSC7112.02"/>
</dbReference>
<proteinExistence type="predicted"/>
<sequence length="89" mass="9908">MGATLKVDMGSEVVSLLHSDVVAIWNPTPSFCSIAERILRLQSFGTVYEFGKIVLNRMQRKVVWDAAALAYLDAVEQVELARRAIEQAL</sequence>
<evidence type="ECO:0000313" key="2">
    <source>
        <dbReference type="Proteomes" id="UP000010478"/>
    </source>
</evidence>
<protein>
    <submittedName>
        <fullName evidence="1">Uncharacterized protein</fullName>
    </submittedName>
</protein>
<dbReference type="RefSeq" id="WP_015179662.1">
    <property type="nucleotide sequence ID" value="NC_019730.1"/>
</dbReference>
<evidence type="ECO:0000313" key="1">
    <source>
        <dbReference type="EMBL" id="AFZ10686.1"/>
    </source>
</evidence>
<gene>
    <name evidence="1" type="ORF">Osc7112_6552</name>
</gene>
<accession>K9VRX8</accession>
<name>K9VRX8_9CYAN</name>